<dbReference type="EMBL" id="LAZR01001182">
    <property type="protein sequence ID" value="KKN49144.1"/>
    <property type="molecule type" value="Genomic_DNA"/>
</dbReference>
<dbReference type="Gene3D" id="2.130.10.10">
    <property type="entry name" value="YVTN repeat-like/Quinoprotein amine dehydrogenase"/>
    <property type="match status" value="1"/>
</dbReference>
<dbReference type="InterPro" id="IPR015943">
    <property type="entry name" value="WD40/YVTN_repeat-like_dom_sf"/>
</dbReference>
<name>A0A0F9R301_9ZZZZ</name>
<dbReference type="AlphaFoldDB" id="A0A0F9R301"/>
<dbReference type="SUPFAM" id="SSF63825">
    <property type="entry name" value="YWTD domain"/>
    <property type="match status" value="1"/>
</dbReference>
<reference evidence="1" key="1">
    <citation type="journal article" date="2015" name="Nature">
        <title>Complex archaea that bridge the gap between prokaryotes and eukaryotes.</title>
        <authorList>
            <person name="Spang A."/>
            <person name="Saw J.H."/>
            <person name="Jorgensen S.L."/>
            <person name="Zaremba-Niedzwiedzka K."/>
            <person name="Martijn J."/>
            <person name="Lind A.E."/>
            <person name="van Eijk R."/>
            <person name="Schleper C."/>
            <person name="Guy L."/>
            <person name="Ettema T.J."/>
        </authorList>
    </citation>
    <scope>NUCLEOTIDE SEQUENCE</scope>
</reference>
<proteinExistence type="predicted"/>
<comment type="caution">
    <text evidence="1">The sequence shown here is derived from an EMBL/GenBank/DDBJ whole genome shotgun (WGS) entry which is preliminary data.</text>
</comment>
<feature type="non-terminal residue" evidence="1">
    <location>
        <position position="1"/>
    </location>
</feature>
<gene>
    <name evidence="1" type="ORF">LCGC14_0645920</name>
</gene>
<organism evidence="1">
    <name type="scientific">marine sediment metagenome</name>
    <dbReference type="NCBI Taxonomy" id="412755"/>
    <lineage>
        <taxon>unclassified sequences</taxon>
        <taxon>metagenomes</taxon>
        <taxon>ecological metagenomes</taxon>
    </lineage>
</organism>
<evidence type="ECO:0000313" key="1">
    <source>
        <dbReference type="EMBL" id="KKN49144.1"/>
    </source>
</evidence>
<protein>
    <submittedName>
        <fullName evidence="1">Uncharacterized protein</fullName>
    </submittedName>
</protein>
<accession>A0A0F9R301</accession>
<sequence>ADDVYFLLADGGIGATGTGVFLLNSNMEVLRRFAGFGTNIAAGEYEDASSVITFTISAVEYVAIADATHDVVQIYLYAAPYTNVATIGTVDTPGAATGLLTAPNGLTVDETNELIYISCPTGQPAGASASNGFVAVYDISTIGTPAFDSIPLFYSGTGSLLDAQVHTPVDLFYAGSLLWVSNNGVDHVGALDVSGATPICTRFIESAGPGYTLRGPQQLQFRTLVGGFQRLYVANSDTGTVEEFDALTYQHLKTYGIRASEDNVSASYQRLSGDVFGALAQPQGVAAASVTIDDQATNVLLVTDPVNGRLSRFNLDAYTDDNFVNFAPVTYGVPVVFDSWNLSGNLPLDMVTVLYRFNQTEVFREMPQETSLPATRTVQFRVRVKLDTRKFIRSDWNIKKLRIHGRQA</sequence>